<keyword evidence="5" id="KW-0819">tRNA processing</keyword>
<evidence type="ECO:0000256" key="9">
    <source>
        <dbReference type="ARBA" id="ARBA00022842"/>
    </source>
</evidence>
<sequence length="157" mass="16685">MKEKTIHLDSIEATTALGAVLAGLAVPGDVILLTGGLGAGKTTLARAFVGDIAGVEEVPSPTYTLVQAYVSRAGFDVLHADLYRVEDPSELIELGLEDAAANGVVIIEWPDRLDDALSENRLEITLDFDGVAGQEHRRIARLAAHGSWGERLARISV</sequence>
<dbReference type="OrthoDB" id="9800307at2"/>
<comment type="subcellular location">
    <subcellularLocation>
        <location evidence="1">Cytoplasm</location>
    </subcellularLocation>
</comment>
<dbReference type="InterPro" id="IPR027417">
    <property type="entry name" value="P-loop_NTPase"/>
</dbReference>
<evidence type="ECO:0000256" key="8">
    <source>
        <dbReference type="ARBA" id="ARBA00022840"/>
    </source>
</evidence>
<dbReference type="PANTHER" id="PTHR33540:SF2">
    <property type="entry name" value="TRNA THREONYLCARBAMOYLADENOSINE BIOSYNTHESIS PROTEIN TSAE"/>
    <property type="match status" value="1"/>
</dbReference>
<evidence type="ECO:0000256" key="6">
    <source>
        <dbReference type="ARBA" id="ARBA00022723"/>
    </source>
</evidence>
<keyword evidence="4" id="KW-0963">Cytoplasm</keyword>
<dbReference type="NCBIfam" id="TIGR00150">
    <property type="entry name" value="T6A_YjeE"/>
    <property type="match status" value="1"/>
</dbReference>
<accession>A0A3T0ECV7</accession>
<organism evidence="11 12">
    <name type="scientific">Glycocaulis alkaliphilus</name>
    <dbReference type="NCBI Taxonomy" id="1434191"/>
    <lineage>
        <taxon>Bacteria</taxon>
        <taxon>Pseudomonadati</taxon>
        <taxon>Pseudomonadota</taxon>
        <taxon>Alphaproteobacteria</taxon>
        <taxon>Maricaulales</taxon>
        <taxon>Maricaulaceae</taxon>
        <taxon>Glycocaulis</taxon>
    </lineage>
</organism>
<dbReference type="RefSeq" id="WP_127568663.1">
    <property type="nucleotide sequence ID" value="NZ_BMFB01000001.1"/>
</dbReference>
<evidence type="ECO:0000256" key="2">
    <source>
        <dbReference type="ARBA" id="ARBA00007599"/>
    </source>
</evidence>
<dbReference type="GO" id="GO:0046872">
    <property type="term" value="F:metal ion binding"/>
    <property type="evidence" value="ECO:0007669"/>
    <property type="project" value="UniProtKB-KW"/>
</dbReference>
<evidence type="ECO:0000256" key="3">
    <source>
        <dbReference type="ARBA" id="ARBA00019010"/>
    </source>
</evidence>
<evidence type="ECO:0000313" key="12">
    <source>
        <dbReference type="Proteomes" id="UP000286954"/>
    </source>
</evidence>
<evidence type="ECO:0000313" key="11">
    <source>
        <dbReference type="EMBL" id="AZU05136.1"/>
    </source>
</evidence>
<comment type="similarity">
    <text evidence="2">Belongs to the TsaE family.</text>
</comment>
<evidence type="ECO:0000256" key="4">
    <source>
        <dbReference type="ARBA" id="ARBA00022490"/>
    </source>
</evidence>
<evidence type="ECO:0000256" key="10">
    <source>
        <dbReference type="ARBA" id="ARBA00032441"/>
    </source>
</evidence>
<name>A0A3T0ECV7_9PROT</name>
<keyword evidence="9" id="KW-0460">Magnesium</keyword>
<gene>
    <name evidence="11" type="ORF">X907_2625</name>
</gene>
<dbReference type="Proteomes" id="UP000286954">
    <property type="component" value="Chromosome"/>
</dbReference>
<proteinExistence type="inferred from homology"/>
<dbReference type="PANTHER" id="PTHR33540">
    <property type="entry name" value="TRNA THREONYLCARBAMOYLADENOSINE BIOSYNTHESIS PROTEIN TSAE"/>
    <property type="match status" value="1"/>
</dbReference>
<evidence type="ECO:0000256" key="7">
    <source>
        <dbReference type="ARBA" id="ARBA00022741"/>
    </source>
</evidence>
<keyword evidence="6" id="KW-0479">Metal-binding</keyword>
<evidence type="ECO:0000256" key="5">
    <source>
        <dbReference type="ARBA" id="ARBA00022694"/>
    </source>
</evidence>
<dbReference type="Pfam" id="PF02367">
    <property type="entry name" value="TsaE"/>
    <property type="match status" value="1"/>
</dbReference>
<dbReference type="GO" id="GO:0005737">
    <property type="term" value="C:cytoplasm"/>
    <property type="evidence" value="ECO:0007669"/>
    <property type="project" value="UniProtKB-SubCell"/>
</dbReference>
<dbReference type="SUPFAM" id="SSF52540">
    <property type="entry name" value="P-loop containing nucleoside triphosphate hydrolases"/>
    <property type="match status" value="1"/>
</dbReference>
<dbReference type="InterPro" id="IPR003442">
    <property type="entry name" value="T6A_TsaE"/>
</dbReference>
<dbReference type="GO" id="GO:0002949">
    <property type="term" value="P:tRNA threonylcarbamoyladenosine modification"/>
    <property type="evidence" value="ECO:0007669"/>
    <property type="project" value="InterPro"/>
</dbReference>
<protein>
    <recommendedName>
        <fullName evidence="3">tRNA threonylcarbamoyladenosine biosynthesis protein TsaE</fullName>
    </recommendedName>
    <alternativeName>
        <fullName evidence="10">t(6)A37 threonylcarbamoyladenosine biosynthesis protein TsaE</fullName>
    </alternativeName>
</protein>
<evidence type="ECO:0000256" key="1">
    <source>
        <dbReference type="ARBA" id="ARBA00004496"/>
    </source>
</evidence>
<reference evidence="11 12" key="1">
    <citation type="submission" date="2016-12" db="EMBL/GenBank/DDBJ databases">
        <title>The genome of dimorphic prosthecate Glycocaulis alkaliphilus 6b-8t, isolated from crude oil dictates its adaptability in petroleum environments.</title>
        <authorList>
            <person name="Wu X.-L."/>
            <person name="Geng S."/>
        </authorList>
    </citation>
    <scope>NUCLEOTIDE SEQUENCE [LARGE SCALE GENOMIC DNA]</scope>
    <source>
        <strain evidence="11 12">6B-8</strain>
    </source>
</reference>
<keyword evidence="8" id="KW-0067">ATP-binding</keyword>
<dbReference type="GO" id="GO:0005524">
    <property type="term" value="F:ATP binding"/>
    <property type="evidence" value="ECO:0007669"/>
    <property type="project" value="UniProtKB-KW"/>
</dbReference>
<keyword evidence="7" id="KW-0547">Nucleotide-binding</keyword>
<dbReference type="EMBL" id="CP018911">
    <property type="protein sequence ID" value="AZU05136.1"/>
    <property type="molecule type" value="Genomic_DNA"/>
</dbReference>
<dbReference type="Gene3D" id="3.40.50.300">
    <property type="entry name" value="P-loop containing nucleotide triphosphate hydrolases"/>
    <property type="match status" value="1"/>
</dbReference>
<keyword evidence="12" id="KW-1185">Reference proteome</keyword>
<dbReference type="KEGG" id="gak:X907_2625"/>
<dbReference type="AlphaFoldDB" id="A0A3T0ECV7"/>